<gene>
    <name evidence="6" type="ORF">ACFOKA_13210</name>
</gene>
<evidence type="ECO:0000256" key="1">
    <source>
        <dbReference type="ARBA" id="ARBA00003236"/>
    </source>
</evidence>
<proteinExistence type="inferred from homology"/>
<evidence type="ECO:0000256" key="2">
    <source>
        <dbReference type="ARBA" id="ARBA00010973"/>
    </source>
</evidence>
<sequence>MSTQSPRYDFEPIINRKPVKFPGGKRLAVMIYVNIEHVPFGSTSLAHAVYPMTMQYSPDILNHGWRDYGNRVGLWRIMKAMDEYGFRGTVNLNSDVCREYPQIIEEGNARDWEWGMQGDNNTSIMTVMTEDEERAFISKNVAIVEKATGKRPKGWLGMCLAESFKTPDFLAEAGIEYVSNYAHDELPVPMKVEKGSLLTMPYTLELNDVPTIMGKGTSAEVFGQMIKDQFDVLYEEALELPRVMSISLHPFITGHPFRMKHFKAALAYIAGHDDIWQTTGGEINDWYRANCM</sequence>
<dbReference type="Pfam" id="PF01522">
    <property type="entry name" value="Polysacc_deac_1"/>
    <property type="match status" value="1"/>
</dbReference>
<name>A0ABV7D7B3_9PROT</name>
<organism evidence="6 7">
    <name type="scientific">Kordiimonas pumila</name>
    <dbReference type="NCBI Taxonomy" id="2161677"/>
    <lineage>
        <taxon>Bacteria</taxon>
        <taxon>Pseudomonadati</taxon>
        <taxon>Pseudomonadota</taxon>
        <taxon>Alphaproteobacteria</taxon>
        <taxon>Kordiimonadales</taxon>
        <taxon>Kordiimonadaceae</taxon>
        <taxon>Kordiimonas</taxon>
    </lineage>
</organism>
<accession>A0ABV7D7B3</accession>
<reference evidence="7" key="1">
    <citation type="journal article" date="2019" name="Int. J. Syst. Evol. Microbiol.">
        <title>The Global Catalogue of Microorganisms (GCM) 10K type strain sequencing project: providing services to taxonomists for standard genome sequencing and annotation.</title>
        <authorList>
            <consortium name="The Broad Institute Genomics Platform"/>
            <consortium name="The Broad Institute Genome Sequencing Center for Infectious Disease"/>
            <person name="Wu L."/>
            <person name="Ma J."/>
        </authorList>
    </citation>
    <scope>NUCLEOTIDE SEQUENCE [LARGE SCALE GENOMIC DNA]</scope>
    <source>
        <strain evidence="7">KCTC 62164</strain>
    </source>
</reference>
<dbReference type="PANTHER" id="PTHR43123:SF4">
    <property type="entry name" value="POLYSACCHARIDE DEACETYLASE"/>
    <property type="match status" value="1"/>
</dbReference>
<dbReference type="RefSeq" id="WP_194213496.1">
    <property type="nucleotide sequence ID" value="NZ_CP061205.1"/>
</dbReference>
<evidence type="ECO:0000313" key="7">
    <source>
        <dbReference type="Proteomes" id="UP001595444"/>
    </source>
</evidence>
<comment type="similarity">
    <text evidence="2">Belongs to the polysaccharide deacetylase family.</text>
</comment>
<protein>
    <recommendedName>
        <fullName evidence="3">Chitooligosaccharide deacetylase</fullName>
    </recommendedName>
    <alternativeName>
        <fullName evidence="4">Nodulation protein B</fullName>
    </alternativeName>
</protein>
<dbReference type="EMBL" id="JBHRSL010000010">
    <property type="protein sequence ID" value="MFC3052867.1"/>
    <property type="molecule type" value="Genomic_DNA"/>
</dbReference>
<evidence type="ECO:0000256" key="3">
    <source>
        <dbReference type="ARBA" id="ARBA00020071"/>
    </source>
</evidence>
<evidence type="ECO:0000259" key="5">
    <source>
        <dbReference type="Pfam" id="PF01522"/>
    </source>
</evidence>
<dbReference type="InterPro" id="IPR002509">
    <property type="entry name" value="NODB_dom"/>
</dbReference>
<evidence type="ECO:0000313" key="6">
    <source>
        <dbReference type="EMBL" id="MFC3052867.1"/>
    </source>
</evidence>
<dbReference type="Proteomes" id="UP001595444">
    <property type="component" value="Unassembled WGS sequence"/>
</dbReference>
<dbReference type="CDD" id="cd10979">
    <property type="entry name" value="CE4_PuuE_like"/>
    <property type="match status" value="1"/>
</dbReference>
<dbReference type="SUPFAM" id="SSF88713">
    <property type="entry name" value="Glycoside hydrolase/deacetylase"/>
    <property type="match status" value="1"/>
</dbReference>
<keyword evidence="7" id="KW-1185">Reference proteome</keyword>
<dbReference type="PANTHER" id="PTHR43123">
    <property type="entry name" value="POLYSACCHARIDE DEACETYLASE-RELATED"/>
    <property type="match status" value="1"/>
</dbReference>
<dbReference type="Gene3D" id="3.20.20.370">
    <property type="entry name" value="Glycoside hydrolase/deacetylase"/>
    <property type="match status" value="1"/>
</dbReference>
<feature type="domain" description="NodB homology" evidence="5">
    <location>
        <begin position="67"/>
        <end position="156"/>
    </location>
</feature>
<comment type="caution">
    <text evidence="6">The sequence shown here is derived from an EMBL/GenBank/DDBJ whole genome shotgun (WGS) entry which is preliminary data.</text>
</comment>
<dbReference type="InterPro" id="IPR011330">
    <property type="entry name" value="Glyco_hydro/deAcase_b/a-brl"/>
</dbReference>
<evidence type="ECO:0000256" key="4">
    <source>
        <dbReference type="ARBA" id="ARBA00032976"/>
    </source>
</evidence>
<comment type="function">
    <text evidence="1">Is involved in generating a small heat-stable compound (Nod), an acylated oligomer of N-acetylglucosamine, that stimulates mitosis in various plant protoplasts.</text>
</comment>